<feature type="transmembrane region" description="Helical" evidence="6">
    <location>
        <begin position="81"/>
        <end position="105"/>
    </location>
</feature>
<dbReference type="SMR" id="F6GTS6"/>
<keyword evidence="3 6" id="KW-0812">Transmembrane</keyword>
<name>F6GTS6_VITVI</name>
<feature type="transmembrane region" description="Helical" evidence="6">
    <location>
        <begin position="161"/>
        <end position="180"/>
    </location>
</feature>
<comment type="similarity">
    <text evidence="2 6">Belongs to the multi antimicrobial extrusion (MATE) (TC 2.A.66.1) family.</text>
</comment>
<accession>F6GTS6</accession>
<feature type="transmembrane region" description="Helical" evidence="6">
    <location>
        <begin position="44"/>
        <end position="69"/>
    </location>
</feature>
<dbReference type="FunCoup" id="F6GTS6">
    <property type="interactions" value="359"/>
</dbReference>
<dbReference type="InterPro" id="IPR002528">
    <property type="entry name" value="MATE_fam"/>
</dbReference>
<keyword evidence="5 6" id="KW-0472">Membrane</keyword>
<dbReference type="Pfam" id="PF01554">
    <property type="entry name" value="MatE"/>
    <property type="match status" value="2"/>
</dbReference>
<feature type="transmembrane region" description="Helical" evidence="6">
    <location>
        <begin position="341"/>
        <end position="364"/>
    </location>
</feature>
<comment type="subcellular location">
    <subcellularLocation>
        <location evidence="1">Membrane</location>
        <topology evidence="1">Multi-pass membrane protein</topology>
    </subcellularLocation>
</comment>
<evidence type="ECO:0000256" key="6">
    <source>
        <dbReference type="RuleBase" id="RU004914"/>
    </source>
</evidence>
<feature type="transmembrane region" description="Helical" evidence="6">
    <location>
        <begin position="416"/>
        <end position="438"/>
    </location>
</feature>
<protein>
    <recommendedName>
        <fullName evidence="6">Protein DETOXIFICATION</fullName>
    </recommendedName>
    <alternativeName>
        <fullName evidence="6">Multidrug and toxic compound extrusion protein</fullName>
    </alternativeName>
</protein>
<dbReference type="GO" id="GO:0015297">
    <property type="term" value="F:antiporter activity"/>
    <property type="evidence" value="ECO:0007669"/>
    <property type="project" value="InterPro"/>
</dbReference>
<feature type="transmembrane region" description="Helical" evidence="6">
    <location>
        <begin position="192"/>
        <end position="211"/>
    </location>
</feature>
<evidence type="ECO:0000256" key="1">
    <source>
        <dbReference type="ARBA" id="ARBA00004141"/>
    </source>
</evidence>
<dbReference type="GO" id="GO:0016020">
    <property type="term" value="C:membrane"/>
    <property type="evidence" value="ECO:0000318"/>
    <property type="project" value="GO_Central"/>
</dbReference>
<evidence type="ECO:0000256" key="5">
    <source>
        <dbReference type="ARBA" id="ARBA00023136"/>
    </source>
</evidence>
<keyword evidence="8" id="KW-1185">Reference proteome</keyword>
<proteinExistence type="inferred from homology"/>
<dbReference type="InParanoid" id="F6GTS6"/>
<dbReference type="NCBIfam" id="TIGR00797">
    <property type="entry name" value="matE"/>
    <property type="match status" value="1"/>
</dbReference>
<feature type="transmembrane region" description="Helical" evidence="6">
    <location>
        <begin position="301"/>
        <end position="320"/>
    </location>
</feature>
<sequence length="491" mass="53421">MDREDEKPTLRSPLIQKCGQDGGGISMEKVLLREKVVVEVKKQLWLAGPLISVSLLQQCLEVISLMFVGHLGDLSLSAASMATSFASVTGFSLLMGMASALDTLCGQSYGAKQYHMLSIHMQRAMLILLIVSIPLATIWAYTGTILMAVGQDPEISQEAELYARFMIPSLFAYGLLQCLVRFLQTQNIVFPMMLSSGITTLLHVLVCWFLVFKSGLGSKGAALANSISCWINVLLLALYVKFSSSCSKTRTGFSKEALHNIPSFLRLAIPSAVMVCLEMWSFELMVLLSGLLPNPKLQTSVLSICLYTAATVWMIPFGLSGAVSTRVSNELGAGHPQAARLAVFVVLVMALAEGTLIGLLLILIRNIWGYAYSNEIEVVTYVAAMMPILALSNFLDGMQCVLSGTARGCGWQKIGAFVNLGSYYLVGIPCAILLAFVFHIEGRGLWLGIICGLIVQVSSLLIITLRTNWEDEAKKATDRVYDAIIPVETVH</sequence>
<feature type="transmembrane region" description="Helical" evidence="6">
    <location>
        <begin position="223"/>
        <end position="242"/>
    </location>
</feature>
<dbReference type="CDD" id="cd13132">
    <property type="entry name" value="MATE_eukaryotic"/>
    <property type="match status" value="1"/>
</dbReference>
<dbReference type="AlphaFoldDB" id="F6GTS6"/>
<dbReference type="PANTHER" id="PTHR11206">
    <property type="entry name" value="MULTIDRUG RESISTANCE PROTEIN"/>
    <property type="match status" value="1"/>
</dbReference>
<dbReference type="Proteomes" id="UP000009183">
    <property type="component" value="Chromosome 17"/>
</dbReference>
<evidence type="ECO:0000256" key="2">
    <source>
        <dbReference type="ARBA" id="ARBA00010199"/>
    </source>
</evidence>
<feature type="transmembrane region" description="Helical" evidence="6">
    <location>
        <begin position="263"/>
        <end position="281"/>
    </location>
</feature>
<dbReference type="Gramene" id="Vitis17g00303.t01">
    <property type="protein sequence ID" value="Vitis17g00303.t01.CDS"/>
    <property type="gene ID" value="Vitis17g00303"/>
</dbReference>
<dbReference type="eggNOG" id="KOG1347">
    <property type="taxonomic scope" value="Eukaryota"/>
</dbReference>
<feature type="transmembrane region" description="Helical" evidence="6">
    <location>
        <begin position="126"/>
        <end position="149"/>
    </location>
</feature>
<keyword evidence="4 6" id="KW-1133">Transmembrane helix</keyword>
<reference evidence="8" key="1">
    <citation type="journal article" date="2007" name="Nature">
        <title>The grapevine genome sequence suggests ancestral hexaploidization in major angiosperm phyla.</title>
        <authorList>
            <consortium name="The French-Italian Public Consortium for Grapevine Genome Characterization."/>
            <person name="Jaillon O."/>
            <person name="Aury J.-M."/>
            <person name="Noel B."/>
            <person name="Policriti A."/>
            <person name="Clepet C."/>
            <person name="Casagrande A."/>
            <person name="Choisne N."/>
            <person name="Aubourg S."/>
            <person name="Vitulo N."/>
            <person name="Jubin C."/>
            <person name="Vezzi A."/>
            <person name="Legeai F."/>
            <person name="Hugueney P."/>
            <person name="Dasilva C."/>
            <person name="Horner D."/>
            <person name="Mica E."/>
            <person name="Jublot D."/>
            <person name="Poulain J."/>
            <person name="Bruyere C."/>
            <person name="Billault A."/>
            <person name="Segurens B."/>
            <person name="Gouyvenoux M."/>
            <person name="Ugarte E."/>
            <person name="Cattonaro F."/>
            <person name="Anthouard V."/>
            <person name="Vico V."/>
            <person name="Del Fabbro C."/>
            <person name="Alaux M."/>
            <person name="Di Gaspero G."/>
            <person name="Dumas V."/>
            <person name="Felice N."/>
            <person name="Paillard S."/>
            <person name="Juman I."/>
            <person name="Moroldo M."/>
            <person name="Scalabrin S."/>
            <person name="Canaguier A."/>
            <person name="Le Clainche I."/>
            <person name="Malacrida G."/>
            <person name="Durand E."/>
            <person name="Pesole G."/>
            <person name="Laucou V."/>
            <person name="Chatelet P."/>
            <person name="Merdinoglu D."/>
            <person name="Delledonne M."/>
            <person name="Pezzotti M."/>
            <person name="Lecharny A."/>
            <person name="Scarpelli C."/>
            <person name="Artiguenave F."/>
            <person name="Pe M.E."/>
            <person name="Valle G."/>
            <person name="Morgante M."/>
            <person name="Caboche M."/>
            <person name="Adam-Blondon A.-F."/>
            <person name="Weissenbach J."/>
            <person name="Quetier F."/>
            <person name="Wincker P."/>
        </authorList>
    </citation>
    <scope>NUCLEOTIDE SEQUENCE [LARGE SCALE GENOMIC DNA]</scope>
    <source>
        <strain evidence="8">cv. Pinot noir / PN40024</strain>
    </source>
</reference>
<dbReference type="PaxDb" id="29760-VIT_17s0000g02990.t01"/>
<evidence type="ECO:0000256" key="3">
    <source>
        <dbReference type="ARBA" id="ARBA00022692"/>
    </source>
</evidence>
<dbReference type="InterPro" id="IPR045069">
    <property type="entry name" value="MATE_euk"/>
</dbReference>
<dbReference type="HOGENOM" id="CLU_012893_1_0_1"/>
<evidence type="ECO:0000313" key="8">
    <source>
        <dbReference type="Proteomes" id="UP000009183"/>
    </source>
</evidence>
<dbReference type="EMBL" id="FN594950">
    <property type="protein sequence ID" value="CCB43250.1"/>
    <property type="molecule type" value="Genomic_DNA"/>
</dbReference>
<dbReference type="GO" id="GO:0042910">
    <property type="term" value="F:xenobiotic transmembrane transporter activity"/>
    <property type="evidence" value="ECO:0007669"/>
    <property type="project" value="InterPro"/>
</dbReference>
<evidence type="ECO:0000313" key="7">
    <source>
        <dbReference type="EMBL" id="CCB43250.1"/>
    </source>
</evidence>
<feature type="transmembrane region" description="Helical" evidence="6">
    <location>
        <begin position="376"/>
        <end position="395"/>
    </location>
</feature>
<dbReference type="GO" id="GO:0022857">
    <property type="term" value="F:transmembrane transporter activity"/>
    <property type="evidence" value="ECO:0000318"/>
    <property type="project" value="GO_Central"/>
</dbReference>
<dbReference type="GO" id="GO:1990961">
    <property type="term" value="P:xenobiotic detoxification by transmembrane export across the plasma membrane"/>
    <property type="evidence" value="ECO:0007669"/>
    <property type="project" value="InterPro"/>
</dbReference>
<dbReference type="KEGG" id="vvi:100252666"/>
<gene>
    <name evidence="7" type="ordered locus">VIT_17s0000g02990</name>
</gene>
<evidence type="ECO:0000256" key="4">
    <source>
        <dbReference type="ARBA" id="ARBA00022989"/>
    </source>
</evidence>
<feature type="transmembrane region" description="Helical" evidence="6">
    <location>
        <begin position="444"/>
        <end position="465"/>
    </location>
</feature>
<dbReference type="OrthoDB" id="2126698at2759"/>
<organism evidence="7 8">
    <name type="scientific">Vitis vinifera</name>
    <name type="common">Grape</name>
    <dbReference type="NCBI Taxonomy" id="29760"/>
    <lineage>
        <taxon>Eukaryota</taxon>
        <taxon>Viridiplantae</taxon>
        <taxon>Streptophyta</taxon>
        <taxon>Embryophyta</taxon>
        <taxon>Tracheophyta</taxon>
        <taxon>Spermatophyta</taxon>
        <taxon>Magnoliopsida</taxon>
        <taxon>eudicotyledons</taxon>
        <taxon>Gunneridae</taxon>
        <taxon>Pentapetalae</taxon>
        <taxon>rosids</taxon>
        <taxon>Vitales</taxon>
        <taxon>Vitaceae</taxon>
        <taxon>Viteae</taxon>
        <taxon>Vitis</taxon>
    </lineage>
</organism>